<protein>
    <submittedName>
        <fullName evidence="1">Uncharacterized protein</fullName>
    </submittedName>
</protein>
<evidence type="ECO:0000313" key="1">
    <source>
        <dbReference type="EMBL" id="CAB4031341.1"/>
    </source>
</evidence>
<accession>A0A7D9LCZ8</accession>
<dbReference type="Proteomes" id="UP001152795">
    <property type="component" value="Unassembled WGS sequence"/>
</dbReference>
<sequence length="120" mass="13331">MAWLTWTLFSVFLVFGTSKKSSNYVGLTLDKKNPIDPGQCDTSNHGEIKLVQDRLGADRVLMCTKENPTFLWKTIDGTSTVGEYFDPAIDCSDVVDRVPDAADGFYWISSKAIQNVSKVC</sequence>
<evidence type="ECO:0000313" key="2">
    <source>
        <dbReference type="Proteomes" id="UP001152795"/>
    </source>
</evidence>
<reference evidence="1" key="1">
    <citation type="submission" date="2020-04" db="EMBL/GenBank/DDBJ databases">
        <authorList>
            <person name="Alioto T."/>
            <person name="Alioto T."/>
            <person name="Gomez Garrido J."/>
        </authorList>
    </citation>
    <scope>NUCLEOTIDE SEQUENCE</scope>
    <source>
        <strain evidence="1">A484AB</strain>
    </source>
</reference>
<name>A0A7D9LCZ8_PARCT</name>
<dbReference type="AlphaFoldDB" id="A0A7D9LCZ8"/>
<keyword evidence="2" id="KW-1185">Reference proteome</keyword>
<proteinExistence type="predicted"/>
<organism evidence="1 2">
    <name type="scientific">Paramuricea clavata</name>
    <name type="common">Red gorgonian</name>
    <name type="synonym">Violescent sea-whip</name>
    <dbReference type="NCBI Taxonomy" id="317549"/>
    <lineage>
        <taxon>Eukaryota</taxon>
        <taxon>Metazoa</taxon>
        <taxon>Cnidaria</taxon>
        <taxon>Anthozoa</taxon>
        <taxon>Octocorallia</taxon>
        <taxon>Malacalcyonacea</taxon>
        <taxon>Plexauridae</taxon>
        <taxon>Paramuricea</taxon>
    </lineage>
</organism>
<dbReference type="EMBL" id="CACRXK020017550">
    <property type="protein sequence ID" value="CAB4031341.1"/>
    <property type="molecule type" value="Genomic_DNA"/>
</dbReference>
<gene>
    <name evidence="1" type="ORF">PACLA_8A029296</name>
</gene>
<comment type="caution">
    <text evidence="1">The sequence shown here is derived from an EMBL/GenBank/DDBJ whole genome shotgun (WGS) entry which is preliminary data.</text>
</comment>